<feature type="region of interest" description="Disordered" evidence="7">
    <location>
        <begin position="1047"/>
        <end position="1075"/>
    </location>
</feature>
<feature type="region of interest" description="Disordered" evidence="7">
    <location>
        <begin position="878"/>
        <end position="945"/>
    </location>
</feature>
<dbReference type="Pfam" id="PF18004">
    <property type="entry name" value="RPN2_C"/>
    <property type="match status" value="1"/>
</dbReference>
<dbReference type="GO" id="GO:0030234">
    <property type="term" value="F:enzyme regulator activity"/>
    <property type="evidence" value="ECO:0007669"/>
    <property type="project" value="UniProtKB-UniRule"/>
</dbReference>
<protein>
    <recommendedName>
        <fullName evidence="3 6">26S proteasome regulatory subunit RPN2</fullName>
    </recommendedName>
</protein>
<dbReference type="PANTHER" id="PTHR10943">
    <property type="entry name" value="26S PROTEASOME NON-ATPASE REGULATORY SUBUNIT"/>
    <property type="match status" value="1"/>
</dbReference>
<dbReference type="PANTHER" id="PTHR10943:SF2">
    <property type="entry name" value="26S PROTEASOME NON-ATPASE REGULATORY SUBUNIT 1"/>
    <property type="match status" value="1"/>
</dbReference>
<proteinExistence type="inferred from homology"/>
<dbReference type="InterPro" id="IPR040623">
    <property type="entry name" value="RPN2_C"/>
</dbReference>
<comment type="function">
    <text evidence="1 6">Acts as a regulatory subunit of the 26S proteasome which is involved in the ATP-dependent degradation of ubiquitinated proteins.</text>
</comment>
<accession>A0A0F7SWE1</accession>
<dbReference type="GO" id="GO:0008540">
    <property type="term" value="C:proteasome regulatory particle, base subcomplex"/>
    <property type="evidence" value="ECO:0007669"/>
    <property type="project" value="UniProtKB-UniRule"/>
</dbReference>
<evidence type="ECO:0000256" key="7">
    <source>
        <dbReference type="SAM" id="MobiDB-lite"/>
    </source>
</evidence>
<feature type="compositionally biased region" description="Low complexity" evidence="7">
    <location>
        <begin position="918"/>
        <end position="929"/>
    </location>
</feature>
<reference evidence="10" key="1">
    <citation type="submission" date="2014-08" db="EMBL/GenBank/DDBJ databases">
        <authorList>
            <person name="Sharma Rahul"/>
            <person name="Thines Marco"/>
        </authorList>
    </citation>
    <scope>NUCLEOTIDE SEQUENCE</scope>
</reference>
<dbReference type="EMBL" id="LN483166">
    <property type="protein sequence ID" value="CED84408.1"/>
    <property type="molecule type" value="Genomic_DNA"/>
</dbReference>
<organism evidence="10">
    <name type="scientific">Phaffia rhodozyma</name>
    <name type="common">Yeast</name>
    <name type="synonym">Xanthophyllomyces dendrorhous</name>
    <dbReference type="NCBI Taxonomy" id="264483"/>
    <lineage>
        <taxon>Eukaryota</taxon>
        <taxon>Fungi</taxon>
        <taxon>Dikarya</taxon>
        <taxon>Basidiomycota</taxon>
        <taxon>Agaricomycotina</taxon>
        <taxon>Tremellomycetes</taxon>
        <taxon>Cystofilobasidiales</taxon>
        <taxon>Mrakiaceae</taxon>
        <taxon>Phaffia</taxon>
    </lineage>
</organism>
<evidence type="ECO:0000256" key="6">
    <source>
        <dbReference type="PIRNR" id="PIRNR015947"/>
    </source>
</evidence>
<keyword evidence="5 6" id="KW-0647">Proteasome</keyword>
<dbReference type="InterPro" id="IPR048570">
    <property type="entry name" value="PSMD1_RPN2_N"/>
</dbReference>
<dbReference type="SUPFAM" id="SSF48371">
    <property type="entry name" value="ARM repeat"/>
    <property type="match status" value="1"/>
</dbReference>
<keyword evidence="4" id="KW-0677">Repeat</keyword>
<dbReference type="Pfam" id="PF01851">
    <property type="entry name" value="PC_rep"/>
    <property type="match status" value="2"/>
</dbReference>
<evidence type="ECO:0000313" key="10">
    <source>
        <dbReference type="EMBL" id="CED84408.1"/>
    </source>
</evidence>
<dbReference type="Pfam" id="PF21505">
    <property type="entry name" value="RPN2_N"/>
    <property type="match status" value="1"/>
</dbReference>
<comment type="similarity">
    <text evidence="2 6">Belongs to the proteasome subunit S1 family.</text>
</comment>
<evidence type="ECO:0000256" key="3">
    <source>
        <dbReference type="ARBA" id="ARBA00015684"/>
    </source>
</evidence>
<name>A0A0F7SWE1_PHARH</name>
<dbReference type="AlphaFoldDB" id="A0A0F7SWE1"/>
<dbReference type="InterPro" id="IPR016642">
    <property type="entry name" value="26S_Psome_Rpn2"/>
</dbReference>
<dbReference type="Gene3D" id="1.25.10.10">
    <property type="entry name" value="Leucine-rich Repeat Variant"/>
    <property type="match status" value="1"/>
</dbReference>
<dbReference type="GO" id="GO:0005634">
    <property type="term" value="C:nucleus"/>
    <property type="evidence" value="ECO:0007669"/>
    <property type="project" value="TreeGrafter"/>
</dbReference>
<dbReference type="GO" id="GO:0042176">
    <property type="term" value="P:regulation of protein catabolic process"/>
    <property type="evidence" value="ECO:0007669"/>
    <property type="project" value="UniProtKB-UniRule"/>
</dbReference>
<evidence type="ECO:0000256" key="5">
    <source>
        <dbReference type="ARBA" id="ARBA00022942"/>
    </source>
</evidence>
<sequence>MPVSVKPSSAAGLLALLSEQDSPELQTYALENLNEVIDQFWPEISEEVVSIETLSESSELSASSRSLAALLASKVYYHLGAYDEALSFALAAGDRFEAERKLIQGSGLTGGEGYVEVVLTKSIDTYIQQRSLLPPSAFSDPSSSTSQSTIDPRLETLVLSVLSVSLDQQEWRQSLGIALESRRLDVVRTIWEKSGKDGSILRWVLEIVGSSSNSSSGSTKGKKGKKEVKGWGKEFKQEVLRLLLELFPLSPSSSSSGEADAVDYASITQIHILLNQPSLSTELIKSIVAKGEDDEKNQLGAYQVAFDLADGATQEFLGEVGTGVCGEVKSENEHIVITNLRSILSGEKTIRYYLDFLYKNNHADLLIIQKTKEAFDSSRSSMYHSALTLSHSFMSAGTTSDTFLRRNLDWLGRASNWSKFTATAALGVIHKGNLSKGMTILGPYLPGSAGAGAGGAGKEYSEGGSLFALGLINSGRGTTNKTGENGETVGSYLRKKLGEAGGEEVVQHGAALGLGVAGMASGNEEIYDQLRETLFQDSAVAGEASGYAMGLVMLGTASSKAYDEMIQYAHETQHEKIIRGLAIGTAFLYYNKEEEADEVIERLVAEKDAILRYGGIYTIAMAYAGTSNNKAIRKVLDVAVSDVSDDVRRAAVTALGFILCRNPTQVPRIVQLLSESYNPHVRQGAALALGVACAGTGLEEAVELLEPLSKDPVDFVRQGALVSLAMVLIQQTEAQNPKVASVRKTFASVITDKHEDSMAKFGAALGQGIIDAGGRNVTISLLSKSGSLNMGAVVGMALFCQFWYWFPLAHCLSLGFTPTAVIGLDKDLKIPKLGFTSRAKPSLYAYPAPTVIETKEVAKPIATAVLSSTAKANARAIEKKKTEAADDKDTAMETDEKTEEAAPDADAKMDDAVPIDESAATNTATTAPASKKKSEPTSETLENMTRVTPAQASSIYFPLTNRYLPVRSDPSSTSSAQAGGKKGAIKIGRGGAGILMVYENANCSDEEKKAEKDFIELEASLDQIAPGPGATVSGGHVAMGAAATSAPAVAASSGVNDEDGPERDPPASFEYPFSS</sequence>
<dbReference type="InterPro" id="IPR011989">
    <property type="entry name" value="ARM-like"/>
</dbReference>
<evidence type="ECO:0000256" key="4">
    <source>
        <dbReference type="ARBA" id="ARBA00022737"/>
    </source>
</evidence>
<dbReference type="PIRSF" id="PIRSF015947">
    <property type="entry name" value="26S_Psome_Rpn2"/>
    <property type="match status" value="1"/>
</dbReference>
<dbReference type="GO" id="GO:0034515">
    <property type="term" value="C:proteasome storage granule"/>
    <property type="evidence" value="ECO:0007669"/>
    <property type="project" value="TreeGrafter"/>
</dbReference>
<evidence type="ECO:0000256" key="2">
    <source>
        <dbReference type="ARBA" id="ARBA00006308"/>
    </source>
</evidence>
<dbReference type="Pfam" id="PF13646">
    <property type="entry name" value="HEAT_2"/>
    <property type="match status" value="1"/>
</dbReference>
<evidence type="ECO:0000259" key="8">
    <source>
        <dbReference type="Pfam" id="PF18004"/>
    </source>
</evidence>
<dbReference type="FunFam" id="1.25.10.10:FF:000017">
    <property type="entry name" value="26S proteasome non-ATPase regulatory subunit 1"/>
    <property type="match status" value="1"/>
</dbReference>
<dbReference type="InterPro" id="IPR002015">
    <property type="entry name" value="Proteasome/cyclosome_rpt"/>
</dbReference>
<dbReference type="InterPro" id="IPR016024">
    <property type="entry name" value="ARM-type_fold"/>
</dbReference>
<dbReference type="GO" id="GO:0043161">
    <property type="term" value="P:proteasome-mediated ubiquitin-dependent protein catabolic process"/>
    <property type="evidence" value="ECO:0007669"/>
    <property type="project" value="TreeGrafter"/>
</dbReference>
<evidence type="ECO:0000256" key="1">
    <source>
        <dbReference type="ARBA" id="ARBA00002187"/>
    </source>
</evidence>
<evidence type="ECO:0000259" key="9">
    <source>
        <dbReference type="Pfam" id="PF21505"/>
    </source>
</evidence>
<feature type="compositionally biased region" description="Basic and acidic residues" evidence="7">
    <location>
        <begin position="878"/>
        <end position="895"/>
    </location>
</feature>
<dbReference type="InterPro" id="IPR004155">
    <property type="entry name" value="PBS_lyase_HEAT"/>
</dbReference>
<feature type="domain" description="26S proteasome non-ATPase regulatory subunit 1/RPN2 N-terminal" evidence="9">
    <location>
        <begin position="9"/>
        <end position="361"/>
    </location>
</feature>
<dbReference type="SMART" id="SM00567">
    <property type="entry name" value="EZ_HEAT"/>
    <property type="match status" value="2"/>
</dbReference>
<feature type="domain" description="26S proteasome regulatory subunit RPN2 C-terminal" evidence="8">
    <location>
        <begin position="819"/>
        <end position="970"/>
    </location>
</feature>